<proteinExistence type="predicted"/>
<gene>
    <name evidence="1" type="ORF">EV193_110200</name>
</gene>
<evidence type="ECO:0008006" key="3">
    <source>
        <dbReference type="Google" id="ProtNLM"/>
    </source>
</evidence>
<evidence type="ECO:0000313" key="2">
    <source>
        <dbReference type="Proteomes" id="UP000294257"/>
    </source>
</evidence>
<dbReference type="Proteomes" id="UP000294257">
    <property type="component" value="Unassembled WGS sequence"/>
</dbReference>
<dbReference type="AlphaFoldDB" id="A0A4Q7KGR5"/>
<comment type="caution">
    <text evidence="1">The sequence shown here is derived from an EMBL/GenBank/DDBJ whole genome shotgun (WGS) entry which is preliminary data.</text>
</comment>
<accession>A0A4Q7KGR5</accession>
<dbReference type="EMBL" id="SGWQ01000010">
    <property type="protein sequence ID" value="RZS34050.1"/>
    <property type="molecule type" value="Genomic_DNA"/>
</dbReference>
<dbReference type="OrthoDB" id="3681380at2"/>
<sequence>MGTFDEYEELSPQAAALLRPGERLLAMASATLAFGAAPQPPGPRGGALDRIEGALDMPDTWIRRLFGGRVLDAGHGTVARAVCGLFEGYLAVSDQRLLWLRNTAGLLRATQLGIAYEVPREAVSSVRRKPRALIARNRIEVRFTDGSWIVLSSWPSEITSAGMRAVVRAFQDFTAR</sequence>
<organism evidence="1 2">
    <name type="scientific">Herbihabitans rhizosphaerae</name>
    <dbReference type="NCBI Taxonomy" id="1872711"/>
    <lineage>
        <taxon>Bacteria</taxon>
        <taxon>Bacillati</taxon>
        <taxon>Actinomycetota</taxon>
        <taxon>Actinomycetes</taxon>
        <taxon>Pseudonocardiales</taxon>
        <taxon>Pseudonocardiaceae</taxon>
        <taxon>Herbihabitans</taxon>
    </lineage>
</organism>
<keyword evidence="2" id="KW-1185">Reference proteome</keyword>
<dbReference type="RefSeq" id="WP_130347399.1">
    <property type="nucleotide sequence ID" value="NZ_SGWQ01000010.1"/>
</dbReference>
<name>A0A4Q7KGR5_9PSEU</name>
<reference evidence="1 2" key="1">
    <citation type="submission" date="2019-02" db="EMBL/GenBank/DDBJ databases">
        <title>Genomic Encyclopedia of Type Strains, Phase IV (KMG-IV): sequencing the most valuable type-strain genomes for metagenomic binning, comparative biology and taxonomic classification.</title>
        <authorList>
            <person name="Goeker M."/>
        </authorList>
    </citation>
    <scope>NUCLEOTIDE SEQUENCE [LARGE SCALE GENOMIC DNA]</scope>
    <source>
        <strain evidence="1 2">DSM 101727</strain>
    </source>
</reference>
<evidence type="ECO:0000313" key="1">
    <source>
        <dbReference type="EMBL" id="RZS34050.1"/>
    </source>
</evidence>
<protein>
    <recommendedName>
        <fullName evidence="3">PH (Pleckstrin Homology) domain-containing protein</fullName>
    </recommendedName>
</protein>